<keyword evidence="6" id="KW-1185">Reference proteome</keyword>
<evidence type="ECO:0000259" key="4">
    <source>
        <dbReference type="PROSITE" id="PS51668"/>
    </source>
</evidence>
<sequence>MAEIEKLASDIQLARRELRNIRQECLKQKANLKSEINRIKEFLSKSAINDKDTYSDIKKEEHSRYSMNPIGFISSCFKTKNGIPRQPALCPAAKGTLTIEKSIFSNPEHSLIGLNEFSHIWILFIFHENGTHNAVKAKVHPPRLNGTSVGVFSTRSPHRPSAIGLSLTKLDKIEGNTLFLSGIDLLDGTPVLDIKPYIPFYDMPPNLKENLTQFEHESEAENTEDEQIDNHSILQQTEAENISTDTTAASAMHNEPLLCNSKHTNCNVASFLTKMPKYLDVLFTNRALRDLEGFHAKGSHEGCCVNCFAFANQNEAKQAITDVLKNDPRSVYRRTKCSDRLYYFFINNLHVTCWFDESIAEVLRVKTLTDENEKCDNL</sequence>
<dbReference type="InterPro" id="IPR036413">
    <property type="entry name" value="YaeB-like_sf"/>
</dbReference>
<comment type="caution">
    <text evidence="5">The sequence shown here is derived from an EMBL/GenBank/DDBJ whole genome shotgun (WGS) entry which is preliminary data.</text>
</comment>
<dbReference type="Gene3D" id="3.30.2310.10">
    <property type="entry name" value="YaeB-like"/>
    <property type="match status" value="1"/>
</dbReference>
<gene>
    <name evidence="5" type="ORF">HNY73_018482</name>
</gene>
<dbReference type="CDD" id="cd09281">
    <property type="entry name" value="UPF0066"/>
    <property type="match status" value="1"/>
</dbReference>
<dbReference type="AlphaFoldDB" id="A0A8T0EED8"/>
<protein>
    <submittedName>
        <fullName evidence="5">tRNA (Adenine(37)-N6)-methyltransferase like protein</fullName>
    </submittedName>
</protein>
<dbReference type="InterPro" id="IPR040372">
    <property type="entry name" value="YaeB-like"/>
</dbReference>
<feature type="domain" description="TsaA-like" evidence="4">
    <location>
        <begin position="67"/>
        <end position="206"/>
    </location>
</feature>
<dbReference type="SUPFAM" id="SSF118196">
    <property type="entry name" value="YaeB-like"/>
    <property type="match status" value="1"/>
</dbReference>
<evidence type="ECO:0000256" key="1">
    <source>
        <dbReference type="ARBA" id="ARBA00022691"/>
    </source>
</evidence>
<dbReference type="EMBL" id="JABXBU010002228">
    <property type="protein sequence ID" value="KAF8771020.1"/>
    <property type="molecule type" value="Genomic_DNA"/>
</dbReference>
<evidence type="ECO:0000313" key="5">
    <source>
        <dbReference type="EMBL" id="KAF8771020.1"/>
    </source>
</evidence>
<dbReference type="Proteomes" id="UP000807504">
    <property type="component" value="Unassembled WGS sequence"/>
</dbReference>
<dbReference type="NCBIfam" id="TIGR00104">
    <property type="entry name" value="tRNA_TsaA"/>
    <property type="match status" value="1"/>
</dbReference>
<name>A0A8T0EED8_ARGBR</name>
<evidence type="ECO:0000313" key="6">
    <source>
        <dbReference type="Proteomes" id="UP000807504"/>
    </source>
</evidence>
<dbReference type="PANTHER" id="PTHR12818">
    <property type="entry name" value="TRNA (ADENINE(37)-N6)-METHYLTRANSFERASE"/>
    <property type="match status" value="1"/>
</dbReference>
<keyword evidence="1" id="KW-0949">S-adenosyl-L-methionine</keyword>
<organism evidence="5 6">
    <name type="scientific">Argiope bruennichi</name>
    <name type="common">Wasp spider</name>
    <name type="synonym">Aranea bruennichi</name>
    <dbReference type="NCBI Taxonomy" id="94029"/>
    <lineage>
        <taxon>Eukaryota</taxon>
        <taxon>Metazoa</taxon>
        <taxon>Ecdysozoa</taxon>
        <taxon>Arthropoda</taxon>
        <taxon>Chelicerata</taxon>
        <taxon>Arachnida</taxon>
        <taxon>Araneae</taxon>
        <taxon>Araneomorphae</taxon>
        <taxon>Entelegynae</taxon>
        <taxon>Araneoidea</taxon>
        <taxon>Araneidae</taxon>
        <taxon>Argiope</taxon>
    </lineage>
</organism>
<dbReference type="OMA" id="IDMIQGT"/>
<dbReference type="PANTHER" id="PTHR12818:SF0">
    <property type="entry name" value="TRNA (ADENINE(37)-N6)-METHYLTRANSFERASE"/>
    <property type="match status" value="1"/>
</dbReference>
<comment type="similarity">
    <text evidence="2">Belongs to the tRNA methyltransferase O family.</text>
</comment>
<evidence type="ECO:0000256" key="3">
    <source>
        <dbReference type="SAM" id="Coils"/>
    </source>
</evidence>
<dbReference type="Gene3D" id="2.40.30.70">
    <property type="entry name" value="YaeB-like"/>
    <property type="match status" value="1"/>
</dbReference>
<keyword evidence="3" id="KW-0175">Coiled coil</keyword>
<reference evidence="5" key="2">
    <citation type="submission" date="2020-06" db="EMBL/GenBank/DDBJ databases">
        <authorList>
            <person name="Sheffer M."/>
        </authorList>
    </citation>
    <scope>NUCLEOTIDE SEQUENCE</scope>
</reference>
<dbReference type="Pfam" id="PF01980">
    <property type="entry name" value="TrmO_N"/>
    <property type="match status" value="1"/>
</dbReference>
<dbReference type="InterPro" id="IPR023370">
    <property type="entry name" value="TrmO-like_N"/>
</dbReference>
<dbReference type="InterPro" id="IPR036414">
    <property type="entry name" value="YaeB_N_sf"/>
</dbReference>
<accession>A0A8T0EED8</accession>
<proteinExistence type="inferred from homology"/>
<dbReference type="PROSITE" id="PS51668">
    <property type="entry name" value="TSAA_2"/>
    <property type="match status" value="1"/>
</dbReference>
<dbReference type="OrthoDB" id="4882at2759"/>
<feature type="coiled-coil region" evidence="3">
    <location>
        <begin position="4"/>
        <end position="35"/>
    </location>
</feature>
<reference evidence="5" key="1">
    <citation type="journal article" date="2020" name="bioRxiv">
        <title>Chromosome-level reference genome of the European wasp spider Argiope bruennichi: a resource for studies on range expansion and evolutionary adaptation.</title>
        <authorList>
            <person name="Sheffer M.M."/>
            <person name="Hoppe A."/>
            <person name="Krehenwinkel H."/>
            <person name="Uhl G."/>
            <person name="Kuss A.W."/>
            <person name="Jensen L."/>
            <person name="Jensen C."/>
            <person name="Gillespie R.G."/>
            <person name="Hoff K.J."/>
            <person name="Prost S."/>
        </authorList>
    </citation>
    <scope>NUCLEOTIDE SEQUENCE</scope>
</reference>
<evidence type="ECO:0000256" key="2">
    <source>
        <dbReference type="ARBA" id="ARBA00033753"/>
    </source>
</evidence>